<keyword evidence="7 9" id="KW-0472">Membrane</keyword>
<keyword evidence="3 9" id="KW-0812">Transmembrane</keyword>
<reference evidence="10 11" key="1">
    <citation type="submission" date="2014-09" db="EMBL/GenBank/DDBJ databases">
        <title>Parapoxvirus (PPV) of red deer reveals sub-clinical infection and confirms a unique species.</title>
        <authorList>
            <person name="Friederichs S."/>
            <person name="Stefan K."/>
            <person name="Helmut B."/>
            <person name="Heike L."/>
            <person name="Mathias B."/>
        </authorList>
    </citation>
    <scope>NUCLEOTIDE SEQUENCE [LARGE SCALE GENOMIC DNA]</scope>
    <source>
        <strain evidence="10">HL953</strain>
    </source>
</reference>
<evidence type="ECO:0000256" key="1">
    <source>
        <dbReference type="ARBA" id="ARBA00004385"/>
    </source>
</evidence>
<evidence type="ECO:0000256" key="4">
    <source>
        <dbReference type="ARBA" id="ARBA00022844"/>
    </source>
</evidence>
<keyword evidence="5" id="KW-0261">Viral envelope protein</keyword>
<dbReference type="GO" id="GO:0016020">
    <property type="term" value="C:membrane"/>
    <property type="evidence" value="ECO:0007669"/>
    <property type="project" value="InterPro"/>
</dbReference>
<keyword evidence="2" id="KW-0597">Phosphoprotein</keyword>
<feature type="transmembrane region" description="Helical" evidence="9">
    <location>
        <begin position="97"/>
        <end position="114"/>
    </location>
</feature>
<feature type="transmembrane region" description="Helical" evidence="9">
    <location>
        <begin position="126"/>
        <end position="145"/>
    </location>
</feature>
<dbReference type="OrthoDB" id="12819at10239"/>
<evidence type="ECO:0000256" key="6">
    <source>
        <dbReference type="ARBA" id="ARBA00022989"/>
    </source>
</evidence>
<keyword evidence="8" id="KW-1015">Disulfide bond</keyword>
<comment type="subcellular location">
    <subcellularLocation>
        <location evidence="1">Virion membrane</location>
        <topology evidence="1">Multi-pass membrane protein</topology>
    </subcellularLocation>
</comment>
<evidence type="ECO:0000256" key="9">
    <source>
        <dbReference type="SAM" id="Phobius"/>
    </source>
</evidence>
<sequence>MASYFSYYNPVEEFDAGGVHDAELFTAEEQNAFLPKDPNPDVAPMPLPPAVPRPGVPGNVAPYSVLQYEDIRILTGIVIFVLAITSTPVLALVMVGIASLILPLPCLVVGYCAAMQIMHPNASGNAGMAIVCTLMSILAIIVSHVTGSVGATTFMYIVLGLLFAIYAFRLSGRGVLRNRVSAVAPACPVYAGAKSDDLFFAE</sequence>
<evidence type="ECO:0000313" key="10">
    <source>
        <dbReference type="EMBL" id="AIZ77345.1"/>
    </source>
</evidence>
<evidence type="ECO:0000256" key="5">
    <source>
        <dbReference type="ARBA" id="ARBA00022879"/>
    </source>
</evidence>
<evidence type="ECO:0000256" key="3">
    <source>
        <dbReference type="ARBA" id="ARBA00022692"/>
    </source>
</evidence>
<evidence type="ECO:0000313" key="11">
    <source>
        <dbReference type="Proteomes" id="UP000107385"/>
    </source>
</evidence>
<proteinExistence type="predicted"/>
<dbReference type="RefSeq" id="YP_009112833.1">
    <property type="nucleotide sequence ID" value="NC_025963.1"/>
</dbReference>
<dbReference type="KEGG" id="vg:22647492"/>
<evidence type="ECO:0000256" key="7">
    <source>
        <dbReference type="ARBA" id="ARBA00023136"/>
    </source>
</evidence>
<organism evidence="10 11">
    <name type="scientific">Parapoxvirus red deer/HL953</name>
    <dbReference type="NCBI Taxonomy" id="1579460"/>
    <lineage>
        <taxon>Viruses</taxon>
        <taxon>Varidnaviria</taxon>
        <taxon>Bamfordvirae</taxon>
        <taxon>Nucleocytoviricota</taxon>
        <taxon>Pokkesviricetes</taxon>
        <taxon>Chitovirales</taxon>
        <taxon>Poxviridae</taxon>
        <taxon>Chordopoxvirinae</taxon>
        <taxon>Parapoxvirus</taxon>
        <taxon>Parapoxvirus reddeerpox</taxon>
        <taxon>Red deerpox virus</taxon>
    </lineage>
</organism>
<keyword evidence="11" id="KW-1185">Reference proteome</keyword>
<accession>A0A0A7M9T3</accession>
<keyword evidence="4" id="KW-0946">Virion</keyword>
<feature type="transmembrane region" description="Helical" evidence="9">
    <location>
        <begin position="151"/>
        <end position="169"/>
    </location>
</feature>
<name>A0A0A7M9T3_9POXV</name>
<dbReference type="EMBL" id="KM502564">
    <property type="protein sequence ID" value="AIZ77345.1"/>
    <property type="molecule type" value="Genomic_DNA"/>
</dbReference>
<dbReference type="GO" id="GO:0019031">
    <property type="term" value="C:viral envelope"/>
    <property type="evidence" value="ECO:0007669"/>
    <property type="project" value="UniProtKB-KW"/>
</dbReference>
<dbReference type="GO" id="GO:0055036">
    <property type="term" value="C:virion membrane"/>
    <property type="evidence" value="ECO:0007669"/>
    <property type="project" value="UniProtKB-SubCell"/>
</dbReference>
<dbReference type="InterPro" id="IPR007977">
    <property type="entry name" value="Poxvirus_OPG144"/>
</dbReference>
<dbReference type="Proteomes" id="UP000107385">
    <property type="component" value="Segment"/>
</dbReference>
<keyword evidence="6 9" id="KW-1133">Transmembrane helix</keyword>
<dbReference type="Pfam" id="PF05313">
    <property type="entry name" value="Pox_P21"/>
    <property type="match status" value="1"/>
</dbReference>
<protein>
    <submittedName>
        <fullName evidence="10">Putative phosphorylated IMV membrane protein</fullName>
    </submittedName>
</protein>
<dbReference type="GeneID" id="22647492"/>
<evidence type="ECO:0000256" key="2">
    <source>
        <dbReference type="ARBA" id="ARBA00022553"/>
    </source>
</evidence>
<evidence type="ECO:0000256" key="8">
    <source>
        <dbReference type="ARBA" id="ARBA00023157"/>
    </source>
</evidence>